<evidence type="ECO:0000256" key="2">
    <source>
        <dbReference type="ARBA" id="ARBA00022448"/>
    </source>
</evidence>
<feature type="signal peptide" evidence="4">
    <location>
        <begin position="1"/>
        <end position="23"/>
    </location>
</feature>
<dbReference type="PROSITE" id="PS51257">
    <property type="entry name" value="PROKAR_LIPOPROTEIN"/>
    <property type="match status" value="1"/>
</dbReference>
<dbReference type="Pfam" id="PF01547">
    <property type="entry name" value="SBP_bac_1"/>
    <property type="match status" value="1"/>
</dbReference>
<keyword evidence="3 4" id="KW-0732">Signal</keyword>
<keyword evidence="6" id="KW-1185">Reference proteome</keyword>
<comment type="caution">
    <text evidence="5">The sequence shown here is derived from an EMBL/GenBank/DDBJ whole genome shotgun (WGS) entry which is preliminary data.</text>
</comment>
<accession>A0ABX3ETN3</accession>
<dbReference type="Proteomes" id="UP000186058">
    <property type="component" value="Unassembled WGS sequence"/>
</dbReference>
<dbReference type="RefSeq" id="WP_074107426.1">
    <property type="nucleotide sequence ID" value="NZ_LVWI01000035.1"/>
</dbReference>
<keyword evidence="2" id="KW-0813">Transport</keyword>
<sequence length="437" mass="48549">MKLKSMTLTALLLVLAVIGTACRGSNNQIVNGSGPASAAAEPGPTLKIFNFKVEMAEQLDTLVKRYQEETGVNIEVDTCGGGCDYSAGLKTKFNSGDKPDIFFVAGYTDLELWQEYLEDLSDQPWVGDMLELAKPAITKDGKIYGMPLALEGWGFIYNKDLFRQAGINSTPATLTQLREAADKLRAANIRPFENGYAEWWVLGNHLLNTAFAQQPDPVAFIERLKNGRAALTDNTIFKEWTSLIDLTVEYGQPNPLQTDYYTQVANFANGRAAMMQQGTWTQLQLDKLHPNLNIGFLPMPINDDAKAMNKLPVGVANYWVVLKNSRTEEEAKAFLRWLVSSGTGQAFIVDDAKLIPAFRSIPATEAQLGPLSGEILSYIKEGKTLPWLWQLYPGYEANTSQMATQIQSYIGKKIGKEKMLQEFQNIWDDMSAKEASE</sequence>
<dbReference type="SUPFAM" id="SSF53850">
    <property type="entry name" value="Periplasmic binding protein-like II"/>
    <property type="match status" value="1"/>
</dbReference>
<evidence type="ECO:0000313" key="5">
    <source>
        <dbReference type="EMBL" id="OKP87553.1"/>
    </source>
</evidence>
<evidence type="ECO:0000313" key="6">
    <source>
        <dbReference type="Proteomes" id="UP000186058"/>
    </source>
</evidence>
<evidence type="ECO:0000256" key="3">
    <source>
        <dbReference type="ARBA" id="ARBA00022729"/>
    </source>
</evidence>
<dbReference type="EMBL" id="LVWI01000035">
    <property type="protein sequence ID" value="OKP87553.1"/>
    <property type="molecule type" value="Genomic_DNA"/>
</dbReference>
<evidence type="ECO:0000256" key="4">
    <source>
        <dbReference type="SAM" id="SignalP"/>
    </source>
</evidence>
<dbReference type="Gene3D" id="3.40.190.10">
    <property type="entry name" value="Periplasmic binding protein-like II"/>
    <property type="match status" value="2"/>
</dbReference>
<reference evidence="5 6" key="1">
    <citation type="submission" date="2016-03" db="EMBL/GenBank/DDBJ databases">
        <authorList>
            <person name="Sant'Anna F.H."/>
            <person name="Ambrosini A."/>
            <person name="Souza R."/>
            <person name="Bach E."/>
            <person name="Fernandes G."/>
            <person name="Balsanelli E."/>
            <person name="Baura V.A."/>
            <person name="Souza E.M."/>
            <person name="Passaglia L."/>
        </authorList>
    </citation>
    <scope>NUCLEOTIDE SEQUENCE [LARGE SCALE GENOMIC DNA]</scope>
    <source>
        <strain evidence="5 6">P26E</strain>
    </source>
</reference>
<proteinExistence type="inferred from homology"/>
<organism evidence="5 6">
    <name type="scientific">Paenibacillus helianthi</name>
    <dbReference type="NCBI Taxonomy" id="1349432"/>
    <lineage>
        <taxon>Bacteria</taxon>
        <taxon>Bacillati</taxon>
        <taxon>Bacillota</taxon>
        <taxon>Bacilli</taxon>
        <taxon>Bacillales</taxon>
        <taxon>Paenibacillaceae</taxon>
        <taxon>Paenibacillus</taxon>
    </lineage>
</organism>
<dbReference type="PANTHER" id="PTHR30061">
    <property type="entry name" value="MALTOSE-BINDING PERIPLASMIC PROTEIN"/>
    <property type="match status" value="1"/>
</dbReference>
<protein>
    <submittedName>
        <fullName evidence="5">ABC transporter substrate-binding protein</fullName>
    </submittedName>
</protein>
<dbReference type="InterPro" id="IPR006059">
    <property type="entry name" value="SBP"/>
</dbReference>
<gene>
    <name evidence="5" type="ORF">A3844_10870</name>
</gene>
<dbReference type="PANTHER" id="PTHR30061:SF50">
    <property type="entry name" value="MALTOSE_MALTODEXTRIN-BINDING PERIPLASMIC PROTEIN"/>
    <property type="match status" value="1"/>
</dbReference>
<feature type="chain" id="PRO_5045579467" evidence="4">
    <location>
        <begin position="24"/>
        <end position="437"/>
    </location>
</feature>
<comment type="similarity">
    <text evidence="1">Belongs to the bacterial solute-binding protein 1 family.</text>
</comment>
<name>A0ABX3ETN3_9BACL</name>
<evidence type="ECO:0000256" key="1">
    <source>
        <dbReference type="ARBA" id="ARBA00008520"/>
    </source>
</evidence>